<accession>A0A9P6U1B8</accession>
<evidence type="ECO:0000313" key="2">
    <source>
        <dbReference type="Proteomes" id="UP000807716"/>
    </source>
</evidence>
<dbReference type="Proteomes" id="UP000807716">
    <property type="component" value="Unassembled WGS sequence"/>
</dbReference>
<gene>
    <name evidence="1" type="ORF">DFQ27_006537</name>
</gene>
<sequence length="74" mass="8166">MLWNLESICTDAASLSKLAKGVERSVGILDSGESFFETSDEGNEWKSMIHNRGFDELVPESCTAVQVEDNITLN</sequence>
<organism evidence="1 2">
    <name type="scientific">Actinomortierella ambigua</name>
    <dbReference type="NCBI Taxonomy" id="1343610"/>
    <lineage>
        <taxon>Eukaryota</taxon>
        <taxon>Fungi</taxon>
        <taxon>Fungi incertae sedis</taxon>
        <taxon>Mucoromycota</taxon>
        <taxon>Mortierellomycotina</taxon>
        <taxon>Mortierellomycetes</taxon>
        <taxon>Mortierellales</taxon>
        <taxon>Mortierellaceae</taxon>
        <taxon>Actinomortierella</taxon>
    </lineage>
</organism>
<name>A0A9P6U1B8_9FUNG</name>
<dbReference type="AlphaFoldDB" id="A0A9P6U1B8"/>
<comment type="caution">
    <text evidence="1">The sequence shown here is derived from an EMBL/GenBank/DDBJ whole genome shotgun (WGS) entry which is preliminary data.</text>
</comment>
<protein>
    <submittedName>
        <fullName evidence="1">Uncharacterized protein</fullName>
    </submittedName>
</protein>
<feature type="non-terminal residue" evidence="1">
    <location>
        <position position="1"/>
    </location>
</feature>
<dbReference type="EMBL" id="JAAAJB010000488">
    <property type="protein sequence ID" value="KAG0254956.1"/>
    <property type="molecule type" value="Genomic_DNA"/>
</dbReference>
<keyword evidence="2" id="KW-1185">Reference proteome</keyword>
<reference evidence="1" key="1">
    <citation type="journal article" date="2020" name="Fungal Divers.">
        <title>Resolving the Mortierellaceae phylogeny through synthesis of multi-gene phylogenetics and phylogenomics.</title>
        <authorList>
            <person name="Vandepol N."/>
            <person name="Liber J."/>
            <person name="Desiro A."/>
            <person name="Na H."/>
            <person name="Kennedy M."/>
            <person name="Barry K."/>
            <person name="Grigoriev I.V."/>
            <person name="Miller A.N."/>
            <person name="O'Donnell K."/>
            <person name="Stajich J.E."/>
            <person name="Bonito G."/>
        </authorList>
    </citation>
    <scope>NUCLEOTIDE SEQUENCE</scope>
    <source>
        <strain evidence="1">BC1065</strain>
    </source>
</reference>
<proteinExistence type="predicted"/>
<evidence type="ECO:0000313" key="1">
    <source>
        <dbReference type="EMBL" id="KAG0254956.1"/>
    </source>
</evidence>